<proteinExistence type="predicted"/>
<evidence type="ECO:0000313" key="1">
    <source>
        <dbReference type="EMBL" id="GAH75414.1"/>
    </source>
</evidence>
<dbReference type="SUPFAM" id="SSF48452">
    <property type="entry name" value="TPR-like"/>
    <property type="match status" value="1"/>
</dbReference>
<name>X1JAL1_9ZZZZ</name>
<protein>
    <submittedName>
        <fullName evidence="1">Uncharacterized protein</fullName>
    </submittedName>
</protein>
<sequence length="228" mass="25897">DINKKEDIEGIIEFYEREGVCLASDDKYEEAIKLLSNLLYEDSFKEYKAKILSGLAGLAKIKEDMEKFFIYAEGSLNIDPTNTDLRFDLAYRYSKKGENEISLLHYKKLINATKSPGGLNNLGVQYNILKLPAKSINSFFKSAENKETLAMANIAGRYLNEGFIEDAKREIKKAHELFREDIEVHGDIGIAQNRIEEILEKEKKKEKVISEETIHALAAVVKNINTVA</sequence>
<comment type="caution">
    <text evidence="1">The sequence shown here is derived from an EMBL/GenBank/DDBJ whole genome shotgun (WGS) entry which is preliminary data.</text>
</comment>
<accession>X1JAL1</accession>
<dbReference type="InterPro" id="IPR011990">
    <property type="entry name" value="TPR-like_helical_dom_sf"/>
</dbReference>
<dbReference type="AlphaFoldDB" id="X1JAL1"/>
<gene>
    <name evidence="1" type="ORF">S03H2_44166</name>
</gene>
<reference evidence="1" key="1">
    <citation type="journal article" date="2014" name="Front. Microbiol.">
        <title>High frequency of phylogenetically diverse reductive dehalogenase-homologous genes in deep subseafloor sedimentary metagenomes.</title>
        <authorList>
            <person name="Kawai M."/>
            <person name="Futagami T."/>
            <person name="Toyoda A."/>
            <person name="Takaki Y."/>
            <person name="Nishi S."/>
            <person name="Hori S."/>
            <person name="Arai W."/>
            <person name="Tsubouchi T."/>
            <person name="Morono Y."/>
            <person name="Uchiyama I."/>
            <person name="Ito T."/>
            <person name="Fujiyama A."/>
            <person name="Inagaki F."/>
            <person name="Takami H."/>
        </authorList>
    </citation>
    <scope>NUCLEOTIDE SEQUENCE</scope>
    <source>
        <strain evidence="1">Expedition CK06-06</strain>
    </source>
</reference>
<dbReference type="Gene3D" id="1.25.40.10">
    <property type="entry name" value="Tetratricopeptide repeat domain"/>
    <property type="match status" value="2"/>
</dbReference>
<dbReference type="EMBL" id="BARU01027597">
    <property type="protein sequence ID" value="GAH75414.1"/>
    <property type="molecule type" value="Genomic_DNA"/>
</dbReference>
<feature type="non-terminal residue" evidence="1">
    <location>
        <position position="1"/>
    </location>
</feature>
<organism evidence="1">
    <name type="scientific">marine sediment metagenome</name>
    <dbReference type="NCBI Taxonomy" id="412755"/>
    <lineage>
        <taxon>unclassified sequences</taxon>
        <taxon>metagenomes</taxon>
        <taxon>ecological metagenomes</taxon>
    </lineage>
</organism>